<dbReference type="InterPro" id="IPR011990">
    <property type="entry name" value="TPR-like_helical_dom_sf"/>
</dbReference>
<dbReference type="InterPro" id="IPR017560">
    <property type="entry name" value="Cyt_c_biogenesis_CcmI"/>
</dbReference>
<comment type="subcellular location">
    <subcellularLocation>
        <location evidence="1">Cell envelope</location>
    </subcellularLocation>
</comment>
<evidence type="ECO:0000256" key="4">
    <source>
        <dbReference type="ARBA" id="ARBA00022803"/>
    </source>
</evidence>
<dbReference type="PROSITE" id="PS50005">
    <property type="entry name" value="TPR"/>
    <property type="match status" value="1"/>
</dbReference>
<feature type="transmembrane region" description="Helical" evidence="6">
    <location>
        <begin position="92"/>
        <end position="112"/>
    </location>
</feature>
<keyword evidence="2" id="KW-0677">Repeat</keyword>
<dbReference type="InterPro" id="IPR056412">
    <property type="entry name" value="Ig_CycH"/>
</dbReference>
<organism evidence="9 10">
    <name type="scientific">Balneatrix alpica</name>
    <dbReference type="NCBI Taxonomy" id="75684"/>
    <lineage>
        <taxon>Bacteria</taxon>
        <taxon>Pseudomonadati</taxon>
        <taxon>Pseudomonadota</taxon>
        <taxon>Gammaproteobacteria</taxon>
        <taxon>Oceanospirillales</taxon>
        <taxon>Balneatrichaceae</taxon>
        <taxon>Balneatrix</taxon>
    </lineage>
</organism>
<feature type="transmembrane region" description="Helical" evidence="6">
    <location>
        <begin position="6"/>
        <end position="24"/>
    </location>
</feature>
<keyword evidence="6" id="KW-0812">Transmembrane</keyword>
<keyword evidence="3" id="KW-0201">Cytochrome c-type biogenesis</keyword>
<dbReference type="Pfam" id="PF23914">
    <property type="entry name" value="TPR_CcmH_CycH"/>
    <property type="match status" value="1"/>
</dbReference>
<dbReference type="InterPro" id="IPR056413">
    <property type="entry name" value="TPR_CcmH_CycH"/>
</dbReference>
<feature type="domain" description="Cytochrome c-type biogenesis protein H Ig-like" evidence="7">
    <location>
        <begin position="294"/>
        <end position="391"/>
    </location>
</feature>
<dbReference type="Pfam" id="PF23892">
    <property type="entry name" value="Ig_CycH"/>
    <property type="match status" value="1"/>
</dbReference>
<gene>
    <name evidence="9" type="primary">ccmI</name>
    <name evidence="9" type="ORF">ACFFLH_14000</name>
</gene>
<keyword evidence="4 5" id="KW-0802">TPR repeat</keyword>
<dbReference type="InterPro" id="IPR019734">
    <property type="entry name" value="TPR_rpt"/>
</dbReference>
<dbReference type="EMBL" id="JBHLZN010000005">
    <property type="protein sequence ID" value="MFB9887529.1"/>
    <property type="molecule type" value="Genomic_DNA"/>
</dbReference>
<evidence type="ECO:0000256" key="3">
    <source>
        <dbReference type="ARBA" id="ARBA00022748"/>
    </source>
</evidence>
<dbReference type="SUPFAM" id="SSF48452">
    <property type="entry name" value="TPR-like"/>
    <property type="match status" value="1"/>
</dbReference>
<name>A0ABV5ZE16_9GAMM</name>
<dbReference type="Proteomes" id="UP001589628">
    <property type="component" value="Unassembled WGS sequence"/>
</dbReference>
<feature type="repeat" description="TPR" evidence="5">
    <location>
        <begin position="153"/>
        <end position="186"/>
    </location>
</feature>
<dbReference type="InterPro" id="IPR051263">
    <property type="entry name" value="C-type_cytochrome_biogenesis"/>
</dbReference>
<evidence type="ECO:0000313" key="9">
    <source>
        <dbReference type="EMBL" id="MFB9887529.1"/>
    </source>
</evidence>
<proteinExistence type="predicted"/>
<accession>A0ABV5ZE16</accession>
<keyword evidence="6" id="KW-1133">Transmembrane helix</keyword>
<evidence type="ECO:0000256" key="6">
    <source>
        <dbReference type="SAM" id="Phobius"/>
    </source>
</evidence>
<feature type="domain" description="Cytochrome c-type biogenesis protein H TPR" evidence="8">
    <location>
        <begin position="120"/>
        <end position="262"/>
    </location>
</feature>
<comment type="caution">
    <text evidence="9">The sequence shown here is derived from an EMBL/GenBank/DDBJ whole genome shotgun (WGS) entry which is preliminary data.</text>
</comment>
<dbReference type="PANTHER" id="PTHR47870">
    <property type="entry name" value="CYTOCHROME C-TYPE BIOGENESIS PROTEIN CCMH"/>
    <property type="match status" value="1"/>
</dbReference>
<reference evidence="9 10" key="1">
    <citation type="submission" date="2024-09" db="EMBL/GenBank/DDBJ databases">
        <authorList>
            <person name="Sun Q."/>
            <person name="Mori K."/>
        </authorList>
    </citation>
    <scope>NUCLEOTIDE SEQUENCE [LARGE SCALE GENOMIC DNA]</scope>
    <source>
        <strain evidence="9 10">ATCC 51285</strain>
    </source>
</reference>
<evidence type="ECO:0000313" key="10">
    <source>
        <dbReference type="Proteomes" id="UP001589628"/>
    </source>
</evidence>
<dbReference type="NCBIfam" id="TIGR03142">
    <property type="entry name" value="cytochro_ccmI"/>
    <property type="match status" value="1"/>
</dbReference>
<dbReference type="Gene3D" id="1.25.40.10">
    <property type="entry name" value="Tetratricopeptide repeat domain"/>
    <property type="match status" value="1"/>
</dbReference>
<keyword evidence="10" id="KW-1185">Reference proteome</keyword>
<protein>
    <submittedName>
        <fullName evidence="9">C-type cytochrome biogenesis protein CcmI</fullName>
    </submittedName>
</protein>
<sequence length="405" mass="44770">MLTLWIAIALMVLLGAGFILMPLFQYGRHQQNLRQQTNILLYRQKLEDLQLEWRRGQLSEQDYQALKLETEQALLADMPQQETGVAERRRPLHLIVVFVLVSLTALVSLGLYHKLGAAPALAQRQWLQEQAGLPSAQLAENLQQRLAQGQGGLEDWFMLAGVQMELGRFEQAATSYQNLLQQLPADAPVRKQVLGQRAQALFFASGNRITQDVKAAIDQTLAEDANNALVMSLLGIAAFDQGLFQEAIAFWQRALEGTQSSSTREALQVGITRAQQALGQSVEAPAVNQVGPVLRLEVSLAEGLQNQLRGSETLFALIRLPGQNMPLAAAKYSLGNWPLTLQLDNNQSMTGAGIPLEQELEVEVRILKGQGVALAPGDLFANSRVIFKKDQLEQNKVLEIDQIQQ</sequence>
<keyword evidence="6" id="KW-0472">Membrane</keyword>
<evidence type="ECO:0000256" key="2">
    <source>
        <dbReference type="ARBA" id="ARBA00022737"/>
    </source>
</evidence>
<evidence type="ECO:0000256" key="5">
    <source>
        <dbReference type="PROSITE-ProRule" id="PRU00339"/>
    </source>
</evidence>
<evidence type="ECO:0000256" key="1">
    <source>
        <dbReference type="ARBA" id="ARBA00004196"/>
    </source>
</evidence>
<dbReference type="SMART" id="SM00028">
    <property type="entry name" value="TPR"/>
    <property type="match status" value="2"/>
</dbReference>
<dbReference type="PANTHER" id="PTHR47870:SF4">
    <property type="entry name" value="CYTOCHROME C-TYPE BIOGENESIS PROTEIN CYCH"/>
    <property type="match status" value="1"/>
</dbReference>
<evidence type="ECO:0000259" key="8">
    <source>
        <dbReference type="Pfam" id="PF23914"/>
    </source>
</evidence>
<dbReference type="RefSeq" id="WP_027312696.1">
    <property type="nucleotide sequence ID" value="NZ_JBHLZN010000005.1"/>
</dbReference>
<evidence type="ECO:0000259" key="7">
    <source>
        <dbReference type="Pfam" id="PF23892"/>
    </source>
</evidence>